<dbReference type="PANTHER" id="PTHR33681">
    <property type="entry name" value="BINDING PROTEIN, PUTATIVE, EXPRESSED-RELATED"/>
    <property type="match status" value="1"/>
</dbReference>
<reference evidence="3" key="1">
    <citation type="submission" date="2020-05" db="EMBL/GenBank/DDBJ databases">
        <title>WGS assembly of Panicum virgatum.</title>
        <authorList>
            <person name="Lovell J.T."/>
            <person name="Jenkins J."/>
            <person name="Shu S."/>
            <person name="Juenger T.E."/>
            <person name="Schmutz J."/>
        </authorList>
    </citation>
    <scope>NUCLEOTIDE SEQUENCE</scope>
    <source>
        <strain evidence="3">AP13</strain>
    </source>
</reference>
<feature type="domain" description="Alginate lyase 2" evidence="2">
    <location>
        <begin position="69"/>
        <end position="193"/>
    </location>
</feature>
<evidence type="ECO:0000256" key="1">
    <source>
        <dbReference type="SAM" id="SignalP"/>
    </source>
</evidence>
<keyword evidence="1" id="KW-0732">Signal</keyword>
<gene>
    <name evidence="3" type="ORF">PVAP13_3NG027400</name>
</gene>
<name>A0A8T0TSF0_PANVG</name>
<dbReference type="Proteomes" id="UP000823388">
    <property type="component" value="Chromosome 3N"/>
</dbReference>
<proteinExistence type="predicted"/>
<keyword evidence="4" id="KW-1185">Reference proteome</keyword>
<feature type="signal peptide" evidence="1">
    <location>
        <begin position="1"/>
        <end position="27"/>
    </location>
</feature>
<dbReference type="PANTHER" id="PTHR33681:SF8">
    <property type="entry name" value="BINDING PROTEIN, PUTATIVE-RELATED"/>
    <property type="match status" value="1"/>
</dbReference>
<evidence type="ECO:0000313" key="4">
    <source>
        <dbReference type="Proteomes" id="UP000823388"/>
    </source>
</evidence>
<evidence type="ECO:0000313" key="3">
    <source>
        <dbReference type="EMBL" id="KAG2615032.1"/>
    </source>
</evidence>
<comment type="caution">
    <text evidence="3">The sequence shown here is derived from an EMBL/GenBank/DDBJ whole genome shotgun (WGS) entry which is preliminary data.</text>
</comment>
<dbReference type="InterPro" id="IPR014895">
    <property type="entry name" value="Alginate_lyase_2"/>
</dbReference>
<dbReference type="Pfam" id="PF08787">
    <property type="entry name" value="Alginate_lyase2"/>
    <property type="match status" value="1"/>
</dbReference>
<evidence type="ECO:0000259" key="2">
    <source>
        <dbReference type="Pfam" id="PF08787"/>
    </source>
</evidence>
<accession>A0A8T0TSF0</accession>
<dbReference type="SUPFAM" id="SSF49899">
    <property type="entry name" value="Concanavalin A-like lectins/glucanases"/>
    <property type="match status" value="1"/>
</dbReference>
<protein>
    <recommendedName>
        <fullName evidence="2">Alginate lyase 2 domain-containing protein</fullName>
    </recommendedName>
</protein>
<dbReference type="EMBL" id="CM029042">
    <property type="protein sequence ID" value="KAG2615032.1"/>
    <property type="molecule type" value="Genomic_DNA"/>
</dbReference>
<organism evidence="3 4">
    <name type="scientific">Panicum virgatum</name>
    <name type="common">Blackwell switchgrass</name>
    <dbReference type="NCBI Taxonomy" id="38727"/>
    <lineage>
        <taxon>Eukaryota</taxon>
        <taxon>Viridiplantae</taxon>
        <taxon>Streptophyta</taxon>
        <taxon>Embryophyta</taxon>
        <taxon>Tracheophyta</taxon>
        <taxon>Spermatophyta</taxon>
        <taxon>Magnoliopsida</taxon>
        <taxon>Liliopsida</taxon>
        <taxon>Poales</taxon>
        <taxon>Poaceae</taxon>
        <taxon>PACMAD clade</taxon>
        <taxon>Panicoideae</taxon>
        <taxon>Panicodae</taxon>
        <taxon>Paniceae</taxon>
        <taxon>Panicinae</taxon>
        <taxon>Panicum</taxon>
        <taxon>Panicum sect. Hiantes</taxon>
    </lineage>
</organism>
<sequence>MPFQHGSWLHVLVVVVAMATLFLHALAATGARRGGGGSGNPTVGFEKVELADGDFVVQSPYNVPESQRFRYRDGPFNTATHTNPRSEVMIRQFEGYGYVPSGKTGVPVMQIHNEEGAAHATVLMLHVYDGVLRFYNGAAVEPDIYNRWFRLNVVHDVGASTVAVESYYFKFGVYMQHHDQSSCMESRWTNVTLYTKQ</sequence>
<dbReference type="AlphaFoldDB" id="A0A8T0TSF0"/>
<feature type="chain" id="PRO_5035740808" description="Alginate lyase 2 domain-containing protein" evidence="1">
    <location>
        <begin position="28"/>
        <end position="197"/>
    </location>
</feature>
<dbReference type="InterPro" id="IPR013320">
    <property type="entry name" value="ConA-like_dom_sf"/>
</dbReference>